<dbReference type="EC" id="3.2.1.52" evidence="3"/>
<feature type="domain" description="Glycoside hydrolase family 20 catalytic" evidence="9">
    <location>
        <begin position="93"/>
        <end position="337"/>
    </location>
</feature>
<dbReference type="InterPro" id="IPR015883">
    <property type="entry name" value="Glyco_hydro_20_cat"/>
</dbReference>
<gene>
    <name evidence="11" type="ORF">TL16_g02892</name>
</gene>
<evidence type="ECO:0000256" key="8">
    <source>
        <dbReference type="PIRSR" id="PIRSR625705-1"/>
    </source>
</evidence>
<feature type="domain" description="Beta-hexosaminidase eukaryotic type N-terminal" evidence="10">
    <location>
        <begin position="15"/>
        <end position="73"/>
    </location>
</feature>
<evidence type="ECO:0000256" key="3">
    <source>
        <dbReference type="ARBA" id="ARBA00012663"/>
    </source>
</evidence>
<dbReference type="InterPro" id="IPR017853">
    <property type="entry name" value="GH"/>
</dbReference>
<name>A0A9W7DX56_9STRA</name>
<comment type="catalytic activity">
    <reaction evidence="1">
        <text>Hydrolysis of terminal non-reducing N-acetyl-D-hexosamine residues in N-acetyl-beta-D-hexosaminides.</text>
        <dbReference type="EC" id="3.2.1.52"/>
    </reaction>
</comment>
<dbReference type="PRINTS" id="PR00738">
    <property type="entry name" value="GLHYDRLASE20"/>
</dbReference>
<organism evidence="11 12">
    <name type="scientific">Triparma laevis f. inornata</name>
    <dbReference type="NCBI Taxonomy" id="1714386"/>
    <lineage>
        <taxon>Eukaryota</taxon>
        <taxon>Sar</taxon>
        <taxon>Stramenopiles</taxon>
        <taxon>Ochrophyta</taxon>
        <taxon>Bolidophyceae</taxon>
        <taxon>Parmales</taxon>
        <taxon>Triparmaceae</taxon>
        <taxon>Triparma</taxon>
    </lineage>
</organism>
<keyword evidence="7" id="KW-0326">Glycosidase</keyword>
<evidence type="ECO:0000256" key="1">
    <source>
        <dbReference type="ARBA" id="ARBA00001231"/>
    </source>
</evidence>
<dbReference type="PANTHER" id="PTHR22600:SF26">
    <property type="entry name" value="BETA-N-ACETYLHEXOSAMINIDASE"/>
    <property type="match status" value="1"/>
</dbReference>
<dbReference type="PANTHER" id="PTHR22600">
    <property type="entry name" value="BETA-HEXOSAMINIDASE"/>
    <property type="match status" value="1"/>
</dbReference>
<evidence type="ECO:0000256" key="4">
    <source>
        <dbReference type="ARBA" id="ARBA00022729"/>
    </source>
</evidence>
<dbReference type="GO" id="GO:0016020">
    <property type="term" value="C:membrane"/>
    <property type="evidence" value="ECO:0007669"/>
    <property type="project" value="TreeGrafter"/>
</dbReference>
<keyword evidence="5" id="KW-0378">Hydrolase</keyword>
<dbReference type="InterPro" id="IPR029019">
    <property type="entry name" value="HEX_eukaryotic_N"/>
</dbReference>
<evidence type="ECO:0000256" key="7">
    <source>
        <dbReference type="ARBA" id="ARBA00023295"/>
    </source>
</evidence>
<evidence type="ECO:0000259" key="10">
    <source>
        <dbReference type="Pfam" id="PF14845"/>
    </source>
</evidence>
<dbReference type="InterPro" id="IPR029018">
    <property type="entry name" value="Hex-like_dom2"/>
</dbReference>
<dbReference type="Gene3D" id="3.30.379.10">
    <property type="entry name" value="Chitobiase/beta-hexosaminidase domain 2-like"/>
    <property type="match status" value="1"/>
</dbReference>
<evidence type="ECO:0000313" key="11">
    <source>
        <dbReference type="EMBL" id="GMH59734.1"/>
    </source>
</evidence>
<dbReference type="GO" id="GO:0004563">
    <property type="term" value="F:beta-N-acetylhexosaminidase activity"/>
    <property type="evidence" value="ECO:0007669"/>
    <property type="project" value="UniProtKB-EC"/>
</dbReference>
<feature type="active site" description="Proton donor" evidence="8">
    <location>
        <position position="246"/>
    </location>
</feature>
<dbReference type="Pfam" id="PF14845">
    <property type="entry name" value="Glycohydro_20b2"/>
    <property type="match status" value="1"/>
</dbReference>
<dbReference type="GO" id="GO:0005975">
    <property type="term" value="P:carbohydrate metabolic process"/>
    <property type="evidence" value="ECO:0007669"/>
    <property type="project" value="InterPro"/>
</dbReference>
<dbReference type="Proteomes" id="UP001162640">
    <property type="component" value="Unassembled WGS sequence"/>
</dbReference>
<dbReference type="Pfam" id="PF00728">
    <property type="entry name" value="Glyco_hydro_20"/>
    <property type="match status" value="1"/>
</dbReference>
<keyword evidence="4" id="KW-0732">Signal</keyword>
<accession>A0A9W7DX56</accession>
<protein>
    <recommendedName>
        <fullName evidence="3">beta-N-acetylhexosaminidase</fullName>
        <ecNumber evidence="3">3.2.1.52</ecNumber>
    </recommendedName>
</protein>
<evidence type="ECO:0000256" key="2">
    <source>
        <dbReference type="ARBA" id="ARBA00006285"/>
    </source>
</evidence>
<sequence>MARYNFTSSCTTPTTSTAYDNINLVIADPSNDSLNQQTNYSYSIDADIDSSTSITITSQTIYGAAYGLETLTQTKTPSSNLPTTISTVDSPTFNHRGLMIDTGRRFVPLSTILLNLDAMAINKLNILHLHFADWCRYAIESTVFPTLTESLVGDQAGHYTKEDIKDMIEYANDRGIRVVPEVDLPGHATWGLPLKTTGDLKYCTASFPFSLLDDVDGKTEATLKTIISEVIELFGEEELFHIGADETATLDDEGCTIENIAGIETKIFQHIVDEARTPVCWEEGFYKSGGAEGFEGEAVINAWNAGPRPADILNDGFDAIESMSDNFYLNNNPSWSQVWYDIAIPSTTSKEKDDITYRGGEVSMWTDNYCYDLQCGAFGPDQTPPVGAQLYPPSMDGQFTASFMGMVWPKAAIAAGAFWNYYEMTDEELQAKIEDVADRLKENEIDACPNGCECDELTRCGDSYIN</sequence>
<comment type="similarity">
    <text evidence="2">Belongs to the glycosyl hydrolase 20 family.</text>
</comment>
<comment type="caution">
    <text evidence="11">The sequence shown here is derived from an EMBL/GenBank/DDBJ whole genome shotgun (WGS) entry which is preliminary data.</text>
</comment>
<reference evidence="12" key="1">
    <citation type="journal article" date="2023" name="Commun. Biol.">
        <title>Genome analysis of Parmales, the sister group of diatoms, reveals the evolutionary specialization of diatoms from phago-mixotrophs to photoautotrophs.</title>
        <authorList>
            <person name="Ban H."/>
            <person name="Sato S."/>
            <person name="Yoshikawa S."/>
            <person name="Yamada K."/>
            <person name="Nakamura Y."/>
            <person name="Ichinomiya M."/>
            <person name="Sato N."/>
            <person name="Blanc-Mathieu R."/>
            <person name="Endo H."/>
            <person name="Kuwata A."/>
            <person name="Ogata H."/>
        </authorList>
    </citation>
    <scope>NUCLEOTIDE SEQUENCE [LARGE SCALE GENOMIC DNA]</scope>
</reference>
<evidence type="ECO:0000256" key="6">
    <source>
        <dbReference type="ARBA" id="ARBA00023180"/>
    </source>
</evidence>
<evidence type="ECO:0000313" key="12">
    <source>
        <dbReference type="Proteomes" id="UP001162640"/>
    </source>
</evidence>
<keyword evidence="6" id="KW-0325">Glycoprotein</keyword>
<dbReference type="SUPFAM" id="SSF51445">
    <property type="entry name" value="(Trans)glycosidases"/>
    <property type="match status" value="1"/>
</dbReference>
<evidence type="ECO:0000256" key="5">
    <source>
        <dbReference type="ARBA" id="ARBA00022801"/>
    </source>
</evidence>
<proteinExistence type="inferred from homology"/>
<dbReference type="EMBL" id="BLQM01000073">
    <property type="protein sequence ID" value="GMH59734.1"/>
    <property type="molecule type" value="Genomic_DNA"/>
</dbReference>
<dbReference type="InterPro" id="IPR025705">
    <property type="entry name" value="Beta_hexosaminidase_sua/sub"/>
</dbReference>
<dbReference type="GO" id="GO:0030203">
    <property type="term" value="P:glycosaminoglycan metabolic process"/>
    <property type="evidence" value="ECO:0007669"/>
    <property type="project" value="TreeGrafter"/>
</dbReference>
<evidence type="ECO:0000259" key="9">
    <source>
        <dbReference type="Pfam" id="PF00728"/>
    </source>
</evidence>
<dbReference type="Gene3D" id="3.20.20.80">
    <property type="entry name" value="Glycosidases"/>
    <property type="match status" value="1"/>
</dbReference>
<dbReference type="SUPFAM" id="SSF55545">
    <property type="entry name" value="beta-N-acetylhexosaminidase-like domain"/>
    <property type="match status" value="1"/>
</dbReference>
<dbReference type="AlphaFoldDB" id="A0A9W7DX56"/>